<dbReference type="AlphaFoldDB" id="A0A2S0VTF6"/>
<evidence type="ECO:0000313" key="6">
    <source>
        <dbReference type="EMBL" id="AWB67487.1"/>
    </source>
</evidence>
<dbReference type="SUPFAM" id="SSF51419">
    <property type="entry name" value="PLP-binding barrel"/>
    <property type="match status" value="1"/>
</dbReference>
<protein>
    <recommendedName>
        <fullName evidence="2">Pyridoxal phosphate homeostasis protein</fullName>
        <shortName evidence="2">PLP homeostasis protein</shortName>
    </recommendedName>
</protein>
<feature type="modified residue" description="N6-(pyridoxal phosphate)lysine" evidence="2 3">
    <location>
        <position position="36"/>
    </location>
</feature>
<dbReference type="Proteomes" id="UP000244441">
    <property type="component" value="Chromosome"/>
</dbReference>
<comment type="similarity">
    <text evidence="2 4">Belongs to the pyridoxal phosphate-binding protein YggS/PROSC family.</text>
</comment>
<comment type="cofactor">
    <cofactor evidence="3">
        <name>pyridoxal 5'-phosphate</name>
        <dbReference type="ChEBI" id="CHEBI:597326"/>
    </cofactor>
</comment>
<dbReference type="InterPro" id="IPR029066">
    <property type="entry name" value="PLP-binding_barrel"/>
</dbReference>
<dbReference type="EMBL" id="CP026604">
    <property type="protein sequence ID" value="AWB67487.1"/>
    <property type="molecule type" value="Genomic_DNA"/>
</dbReference>
<dbReference type="RefSeq" id="WP_108603534.1">
    <property type="nucleotide sequence ID" value="NZ_CP026604.1"/>
</dbReference>
<dbReference type="Pfam" id="PF01168">
    <property type="entry name" value="Ala_racemase_N"/>
    <property type="match status" value="1"/>
</dbReference>
<dbReference type="PROSITE" id="PS01211">
    <property type="entry name" value="UPF0001"/>
    <property type="match status" value="1"/>
</dbReference>
<dbReference type="Gene3D" id="3.20.20.10">
    <property type="entry name" value="Alanine racemase"/>
    <property type="match status" value="1"/>
</dbReference>
<comment type="function">
    <text evidence="2">Pyridoxal 5'-phosphate (PLP)-binding protein, which is involved in PLP homeostasis.</text>
</comment>
<dbReference type="OrthoDB" id="9804072at2"/>
<keyword evidence="7" id="KW-1185">Reference proteome</keyword>
<gene>
    <name evidence="6" type="ORF">C2869_14025</name>
</gene>
<reference evidence="6 7" key="1">
    <citation type="submission" date="2018-01" db="EMBL/GenBank/DDBJ databases">
        <title>Genome sequence of a Cantenovulum-like bacteria.</title>
        <authorList>
            <person name="Tan W.R."/>
            <person name="Lau N.-S."/>
            <person name="Go F."/>
            <person name="Amirul A.-A.A."/>
        </authorList>
    </citation>
    <scope>NUCLEOTIDE SEQUENCE [LARGE SCALE GENOMIC DNA]</scope>
    <source>
        <strain evidence="6 7">CCB-QB4</strain>
    </source>
</reference>
<accession>A0A2S0VTF6</accession>
<proteinExistence type="inferred from homology"/>
<evidence type="ECO:0000259" key="5">
    <source>
        <dbReference type="Pfam" id="PF01168"/>
    </source>
</evidence>
<sequence length="235" mass="26197">MNTIAERLEIARTNLTKYASNAQRKADEIQLLAVSKTKPIADIEQAYAAGQRLFGENYVQEGIEKIQALSQLTDLDWHFIGPLQSNKTKPVAEHFNWVQSLDREKIAKRLNEQRPSNKPKLNVLIQVNVAAENSKSGVLPEQVAALANYISQLPNLCLRGLMAIPVNTQDENEQNQHFAAMKSLFEQLKNQYSTIDTLSMGMSQDSKTAIANGSTMVRIGTAIFGVRESKPTQQN</sequence>
<dbReference type="PANTHER" id="PTHR10146">
    <property type="entry name" value="PROLINE SYNTHETASE CO-TRANSCRIBED BACTERIAL HOMOLOG PROTEIN"/>
    <property type="match status" value="1"/>
</dbReference>
<evidence type="ECO:0000256" key="4">
    <source>
        <dbReference type="RuleBase" id="RU004514"/>
    </source>
</evidence>
<dbReference type="GO" id="GO:0030170">
    <property type="term" value="F:pyridoxal phosphate binding"/>
    <property type="evidence" value="ECO:0007669"/>
    <property type="project" value="UniProtKB-UniRule"/>
</dbReference>
<dbReference type="PIRSF" id="PIRSF004848">
    <property type="entry name" value="YBL036c_PLPDEIII"/>
    <property type="match status" value="1"/>
</dbReference>
<dbReference type="HAMAP" id="MF_02087">
    <property type="entry name" value="PLP_homeostasis"/>
    <property type="match status" value="1"/>
</dbReference>
<keyword evidence="1 2" id="KW-0663">Pyridoxal phosphate</keyword>
<dbReference type="KEGG" id="cate:C2869_14025"/>
<dbReference type="CDD" id="cd06824">
    <property type="entry name" value="PLPDE_III_Yggs_like"/>
    <property type="match status" value="1"/>
</dbReference>
<evidence type="ECO:0000313" key="7">
    <source>
        <dbReference type="Proteomes" id="UP000244441"/>
    </source>
</evidence>
<organism evidence="6 7">
    <name type="scientific">Saccharobesus litoralis</name>
    <dbReference type="NCBI Taxonomy" id="2172099"/>
    <lineage>
        <taxon>Bacteria</taxon>
        <taxon>Pseudomonadati</taxon>
        <taxon>Pseudomonadota</taxon>
        <taxon>Gammaproteobacteria</taxon>
        <taxon>Alteromonadales</taxon>
        <taxon>Alteromonadaceae</taxon>
        <taxon>Saccharobesus</taxon>
    </lineage>
</organism>
<dbReference type="FunFam" id="3.20.20.10:FF:000004">
    <property type="entry name" value="Pyridoxal phosphate homeostasis protein"/>
    <property type="match status" value="1"/>
</dbReference>
<dbReference type="InterPro" id="IPR011078">
    <property type="entry name" value="PyrdxlP_homeostasis"/>
</dbReference>
<dbReference type="PANTHER" id="PTHR10146:SF14">
    <property type="entry name" value="PYRIDOXAL PHOSPHATE HOMEOSTASIS PROTEIN"/>
    <property type="match status" value="1"/>
</dbReference>
<name>A0A2S0VTF6_9ALTE</name>
<evidence type="ECO:0000256" key="2">
    <source>
        <dbReference type="HAMAP-Rule" id="MF_02087"/>
    </source>
</evidence>
<evidence type="ECO:0000256" key="3">
    <source>
        <dbReference type="PIRSR" id="PIRSR004848-1"/>
    </source>
</evidence>
<dbReference type="NCBIfam" id="TIGR00044">
    <property type="entry name" value="YggS family pyridoxal phosphate-dependent enzyme"/>
    <property type="match status" value="1"/>
</dbReference>
<dbReference type="InterPro" id="IPR001608">
    <property type="entry name" value="Ala_racemase_N"/>
</dbReference>
<feature type="domain" description="Alanine racemase N-terminal" evidence="5">
    <location>
        <begin position="19"/>
        <end position="227"/>
    </location>
</feature>
<evidence type="ECO:0000256" key="1">
    <source>
        <dbReference type="ARBA" id="ARBA00022898"/>
    </source>
</evidence>